<proteinExistence type="inferred from homology"/>
<dbReference type="GO" id="GO:0005737">
    <property type="term" value="C:cytoplasm"/>
    <property type="evidence" value="ECO:0007669"/>
    <property type="project" value="TreeGrafter"/>
</dbReference>
<dbReference type="GO" id="GO:0016020">
    <property type="term" value="C:membrane"/>
    <property type="evidence" value="ECO:0007669"/>
    <property type="project" value="InterPro"/>
</dbReference>
<dbReference type="PANTHER" id="PTHR13325">
    <property type="entry name" value="PROTEASE M50 MEMBRANE-BOUND TRANSCRIPTION FACTOR SITE 2 PROTEASE"/>
    <property type="match status" value="1"/>
</dbReference>
<dbReference type="InterPro" id="IPR036034">
    <property type="entry name" value="PDZ_sf"/>
</dbReference>
<dbReference type="EMBL" id="GEBQ01018396">
    <property type="protein sequence ID" value="JAT21581.1"/>
    <property type="molecule type" value="Transcribed_RNA"/>
</dbReference>
<dbReference type="Pfam" id="PF02163">
    <property type="entry name" value="Peptidase_M50"/>
    <property type="match status" value="1"/>
</dbReference>
<comment type="function">
    <text evidence="10">Zinc metalloprotease that mediates intramembrane proteolysis of proteins such as ATF6, ATF6B, SREBF1/SREBP1 and SREBF2/SREBP2. Catalyzes the second step in the proteolytic activation of the sterol regulatory element-binding proteins (SREBPs) SREBF1/SREBP1 and SREBF2/SREBP2: cleaves SREBPs within the first transmembrane segment, thereby releasing the N-terminal segment with a portion of the transmembrane segment attached. Mature N-terminal SREBP fragments shuttle to the nucleus and activate gene transcription. Also mediates the second step in the proteolytic activation of the cyclic AMP-dependent transcription factor ATF-6 (ATF6 and ATF6B). Involved in intramembrane proteolysis during bone formation. In astrocytes and osteoblasts, upon DNA damage and ER stress, mediates the second step of the regulated intramembrane proteolytic activation of the transcription factor CREB3L1, leading to the inhibition of cell-cycle progression.</text>
</comment>
<dbReference type="AlphaFoldDB" id="A0A1B6LD29"/>
<dbReference type="GO" id="GO:1905897">
    <property type="term" value="P:regulation of response to endoplasmic reticulum stress"/>
    <property type="evidence" value="ECO:0007669"/>
    <property type="project" value="TreeGrafter"/>
</dbReference>
<dbReference type="PRINTS" id="PR01000">
    <property type="entry name" value="SREBPS2PTASE"/>
</dbReference>
<comment type="subcellular location">
    <subcellularLocation>
        <location evidence="2">Endomembrane system</location>
        <topology evidence="2">Multi-pass membrane protein</topology>
    </subcellularLocation>
</comment>
<evidence type="ECO:0000256" key="3">
    <source>
        <dbReference type="ARBA" id="ARBA00009989"/>
    </source>
</evidence>
<feature type="transmembrane region" description="Helical" evidence="11">
    <location>
        <begin position="132"/>
        <end position="149"/>
    </location>
</feature>
<reference evidence="13" key="1">
    <citation type="submission" date="2015-11" db="EMBL/GenBank/DDBJ databases">
        <title>De novo transcriptome assembly of four potential Pierce s Disease insect vectors from Arizona vineyards.</title>
        <authorList>
            <person name="Tassone E.E."/>
        </authorList>
    </citation>
    <scope>NUCLEOTIDE SEQUENCE</scope>
</reference>
<evidence type="ECO:0000256" key="4">
    <source>
        <dbReference type="ARBA" id="ARBA00012347"/>
    </source>
</evidence>
<feature type="transmembrane region" description="Helical" evidence="11">
    <location>
        <begin position="161"/>
        <end position="179"/>
    </location>
</feature>
<evidence type="ECO:0000256" key="7">
    <source>
        <dbReference type="ARBA" id="ARBA00022989"/>
    </source>
</evidence>
<dbReference type="EC" id="3.4.24.85" evidence="4"/>
<dbReference type="GO" id="GO:0004222">
    <property type="term" value="F:metalloendopeptidase activity"/>
    <property type="evidence" value="ECO:0007669"/>
    <property type="project" value="InterPro"/>
</dbReference>
<evidence type="ECO:0000256" key="6">
    <source>
        <dbReference type="ARBA" id="ARBA00022692"/>
    </source>
</evidence>
<organism evidence="13">
    <name type="scientific">Graphocephala atropunctata</name>
    <dbReference type="NCBI Taxonomy" id="36148"/>
    <lineage>
        <taxon>Eukaryota</taxon>
        <taxon>Metazoa</taxon>
        <taxon>Ecdysozoa</taxon>
        <taxon>Arthropoda</taxon>
        <taxon>Hexapoda</taxon>
        <taxon>Insecta</taxon>
        <taxon>Pterygota</taxon>
        <taxon>Neoptera</taxon>
        <taxon>Paraneoptera</taxon>
        <taxon>Hemiptera</taxon>
        <taxon>Auchenorrhyncha</taxon>
        <taxon>Membracoidea</taxon>
        <taxon>Cicadellidae</taxon>
        <taxon>Cicadellinae</taxon>
        <taxon>Cicadellini</taxon>
        <taxon>Graphocephala</taxon>
    </lineage>
</organism>
<accession>A0A1B6LD29</accession>
<feature type="transmembrane region" description="Helical" evidence="11">
    <location>
        <begin position="467"/>
        <end position="489"/>
    </location>
</feature>
<sequence>MDEIYQFLICVIIFHCIAFFFDTFFKTCLHLPYLSLLRNTGIQIQPFRLNWYTTAFNRLIQKWGSMRPKVLLAWFSTGSWVAILLMPIAVVLLIRSIYLVLKDLIHEEKSVFTNVATLQPLVPGLNIPLSDLGYYIPSLLICTIVHELGHAVSAIREDGRVSGVGVVVVVCVPVAYVSLENVELLASVRQLRVLCAGVWHNVLLAVVAFCTTLAVPWLLLPLYDWGSAVQIQDIQQDSPVHGIGGLVMKDLVVKVNDCPVQDGDTWQNCLVRSVRLPTPGYCLHSEFIKEHDESVPAKHLSAGVVECCSSNAPRHLCFEYLESSDEPLQLPQYSCLNARTVIEYSTRFCYQTQDCESNLHCFRPSLENVTKLVSIKTKSGRSVLFLGHPAEVYQTVRVSDYTDLYFMFPSSIPERIVTFCNYLTSFSIGMALLNIIPCFYFDGQHIIRTLMDIYLTKHIEHSSVRHAMSICLTFLGTFILSLYLILAFWSTINN</sequence>
<dbReference type="PANTHER" id="PTHR13325:SF3">
    <property type="entry name" value="MEMBRANE-BOUND TRANSCRIPTION FACTOR SITE-2 PROTEASE"/>
    <property type="match status" value="1"/>
</dbReference>
<evidence type="ECO:0000256" key="11">
    <source>
        <dbReference type="SAM" id="Phobius"/>
    </source>
</evidence>
<dbReference type="InterPro" id="IPR008915">
    <property type="entry name" value="Peptidase_M50"/>
</dbReference>
<comment type="similarity">
    <text evidence="3">Belongs to the peptidase M50A family.</text>
</comment>
<dbReference type="GO" id="GO:0031293">
    <property type="term" value="P:membrane protein intracellular domain proteolysis"/>
    <property type="evidence" value="ECO:0007669"/>
    <property type="project" value="TreeGrafter"/>
</dbReference>
<evidence type="ECO:0000256" key="9">
    <source>
        <dbReference type="ARBA" id="ARBA00032658"/>
    </source>
</evidence>
<feature type="transmembrane region" description="Helical" evidence="11">
    <location>
        <begin position="71"/>
        <end position="94"/>
    </location>
</feature>
<comment type="catalytic activity">
    <reaction evidence="1">
        <text>Cleaves several transcription factors that are type-2 transmembrane proteins within membrane-spanning domains. Known substrates include sterol regulatory element-binding protein (SREBP) -1, SREBP-2 and forms of the transcriptional activator ATF6. SREBP-2 is cleaved at the site 477-DRSRILL-|-CVLTFLCLSFNPLTSLLQWGGA-505. The residues Asn-Pro, 11 residues distal to the site of cleavage in the membrane-spanning domain, are important for cleavage by S2P endopeptidase. Replacement of either of these residues does not prevent cleavage, but there is no cleavage if both of these residues are replaced.</text>
        <dbReference type="EC" id="3.4.24.85"/>
    </reaction>
</comment>
<evidence type="ECO:0000256" key="5">
    <source>
        <dbReference type="ARBA" id="ARBA00014400"/>
    </source>
</evidence>
<gene>
    <name evidence="13" type="ORF">g.29906</name>
</gene>
<keyword evidence="8 11" id="KW-0472">Membrane</keyword>
<evidence type="ECO:0000256" key="1">
    <source>
        <dbReference type="ARBA" id="ARBA00001350"/>
    </source>
</evidence>
<dbReference type="SUPFAM" id="SSF50156">
    <property type="entry name" value="PDZ domain-like"/>
    <property type="match status" value="1"/>
</dbReference>
<feature type="domain" description="Peptidase M50" evidence="12">
    <location>
        <begin position="136"/>
        <end position="473"/>
    </location>
</feature>
<keyword evidence="7 11" id="KW-1133">Transmembrane helix</keyword>
<evidence type="ECO:0000256" key="2">
    <source>
        <dbReference type="ARBA" id="ARBA00004127"/>
    </source>
</evidence>
<feature type="transmembrane region" description="Helical" evidence="11">
    <location>
        <begin position="199"/>
        <end position="220"/>
    </location>
</feature>
<feature type="transmembrane region" description="Helical" evidence="11">
    <location>
        <begin position="6"/>
        <end position="25"/>
    </location>
</feature>
<evidence type="ECO:0000256" key="8">
    <source>
        <dbReference type="ARBA" id="ARBA00023136"/>
    </source>
</evidence>
<dbReference type="GO" id="GO:0012505">
    <property type="term" value="C:endomembrane system"/>
    <property type="evidence" value="ECO:0007669"/>
    <property type="project" value="UniProtKB-SubCell"/>
</dbReference>
<name>A0A1B6LD29_9HEMI</name>
<evidence type="ECO:0000313" key="13">
    <source>
        <dbReference type="EMBL" id="JAT21581.1"/>
    </source>
</evidence>
<evidence type="ECO:0000256" key="10">
    <source>
        <dbReference type="ARBA" id="ARBA00045828"/>
    </source>
</evidence>
<dbReference type="InterPro" id="IPR001193">
    <property type="entry name" value="MBTPS2"/>
</dbReference>
<protein>
    <recommendedName>
        <fullName evidence="5">Membrane-bound transcription factor site-2 protease</fullName>
        <ecNumber evidence="4">3.4.24.85</ecNumber>
    </recommendedName>
    <alternativeName>
        <fullName evidence="9">Endopeptidase S2P</fullName>
    </alternativeName>
</protein>
<keyword evidence="6 11" id="KW-0812">Transmembrane</keyword>
<evidence type="ECO:0000259" key="12">
    <source>
        <dbReference type="Pfam" id="PF02163"/>
    </source>
</evidence>